<evidence type="ECO:0000259" key="10">
    <source>
        <dbReference type="Pfam" id="PF02355"/>
    </source>
</evidence>
<dbReference type="Pfam" id="PF13721">
    <property type="entry name" value="SecD-TM1"/>
    <property type="match status" value="1"/>
</dbReference>
<keyword evidence="7 9" id="KW-0811">Translocation</keyword>
<dbReference type="HAMAP" id="MF_01463_B">
    <property type="entry name" value="SecD_B"/>
    <property type="match status" value="1"/>
</dbReference>
<dbReference type="NCBIfam" id="TIGR00916">
    <property type="entry name" value="2A0604s01"/>
    <property type="match status" value="1"/>
</dbReference>
<feature type="domain" description="SecD export protein N-terminal TM" evidence="11">
    <location>
        <begin position="3"/>
        <end position="102"/>
    </location>
</feature>
<feature type="transmembrane region" description="Helical" evidence="9">
    <location>
        <begin position="599"/>
        <end position="622"/>
    </location>
</feature>
<evidence type="ECO:0000256" key="8">
    <source>
        <dbReference type="ARBA" id="ARBA00023136"/>
    </source>
</evidence>
<sequence length="632" mass="67836">MLEYSRWKYLTILIVVLISAFYALPNVFPQDPSVQISANRGAKVDDALKQQVTQALTKAGLKSKTIEVQGENLLVRTADDDTQNKVADALRDTLGNRYTVAMNRASTVPAWFAKVGAKPMALGLDLQGGVHFLMEVDKKAAVDKRFEAYLSDIRGTLREEGIPYESVERDGDKALEIILAKTSDLAEAQTLVQKGLAAAAADTGAATAGRAFSFESSGNTIRVAVSDEMIRQMTLNAIEQNLGTLRNRINSLGVAEPVIQRQGADRVLVQLPGVQDTAAAKRILGATATLEYRGVYEGNPIDARETGNVPPGARLYESRRLGPDGKPVPVLLNKRIIVSGADMVDARSTVDNDGLPAVSVTLNTAGGQRMLQFTTENVGKPMAVVFIERIPQVRIVDGKEVRTSLLREEVISVATIQGVFSKQFQTTGLERKEADELSKLLKAGALAAPMDFVEERTVGPSLGKENVERGLKAVAFSFLFALAFFLIYYRMFGVVTCVALLLNLLMVFALMSLFGATMSLPGLAGIALTVGMSVDANVLINERIREELRAGLPPQAAIAAGYDRASGTILDANITAFLAGLAMFAFGTGPLKGFGVTTMLGIATSAYTAVSVSRGIATLIYGRRRKLQSIAI</sequence>
<dbReference type="EMBL" id="BAABJE010000001">
    <property type="protein sequence ID" value="GAA4781793.1"/>
    <property type="molecule type" value="Genomic_DNA"/>
</dbReference>
<keyword evidence="4 9" id="KW-0812">Transmembrane</keyword>
<evidence type="ECO:0000256" key="7">
    <source>
        <dbReference type="ARBA" id="ARBA00023010"/>
    </source>
</evidence>
<dbReference type="InterPro" id="IPR048634">
    <property type="entry name" value="SecD_SecF_C"/>
</dbReference>
<dbReference type="Gene3D" id="3.30.70.3400">
    <property type="match status" value="1"/>
</dbReference>
<dbReference type="PANTHER" id="PTHR30081">
    <property type="entry name" value="PROTEIN-EXPORT MEMBRANE PROTEIN SEC"/>
    <property type="match status" value="1"/>
</dbReference>
<dbReference type="RefSeq" id="WP_345301484.1">
    <property type="nucleotide sequence ID" value="NZ_BAABJE010000001.1"/>
</dbReference>
<evidence type="ECO:0000256" key="9">
    <source>
        <dbReference type="HAMAP-Rule" id="MF_01463"/>
    </source>
</evidence>
<evidence type="ECO:0000256" key="2">
    <source>
        <dbReference type="ARBA" id="ARBA00022448"/>
    </source>
</evidence>
<evidence type="ECO:0000259" key="13">
    <source>
        <dbReference type="Pfam" id="PF22599"/>
    </source>
</evidence>
<dbReference type="Gene3D" id="3.30.1360.200">
    <property type="match status" value="1"/>
</dbReference>
<keyword evidence="6 9" id="KW-1133">Transmembrane helix</keyword>
<evidence type="ECO:0000313" key="15">
    <source>
        <dbReference type="Proteomes" id="UP001499959"/>
    </source>
</evidence>
<evidence type="ECO:0000256" key="4">
    <source>
        <dbReference type="ARBA" id="ARBA00022692"/>
    </source>
</evidence>
<dbReference type="Pfam" id="PF07549">
    <property type="entry name" value="Sec_GG"/>
    <property type="match status" value="1"/>
</dbReference>
<dbReference type="InterPro" id="IPR055344">
    <property type="entry name" value="SecD_SecF_C_bact"/>
</dbReference>
<dbReference type="InterPro" id="IPR048631">
    <property type="entry name" value="SecD_1st"/>
</dbReference>
<keyword evidence="15" id="KW-1185">Reference proteome</keyword>
<gene>
    <name evidence="9 14" type="primary">secD</name>
    <name evidence="14" type="ORF">GCM10023307_02820</name>
</gene>
<dbReference type="InterPro" id="IPR022646">
    <property type="entry name" value="SecD/SecF_CS"/>
</dbReference>
<name>A0ABP9AI40_9GAMM</name>
<feature type="transmembrane region" description="Helical" evidence="9">
    <location>
        <begin position="520"/>
        <end position="540"/>
    </location>
</feature>
<feature type="transmembrane region" description="Helical" evidence="9">
    <location>
        <begin position="569"/>
        <end position="587"/>
    </location>
</feature>
<dbReference type="PANTHER" id="PTHR30081:SF1">
    <property type="entry name" value="PROTEIN TRANSLOCASE SUBUNIT SECD"/>
    <property type="match status" value="1"/>
</dbReference>
<feature type="domain" description="SecDF P1 head subdomain" evidence="13">
    <location>
        <begin position="324"/>
        <end position="448"/>
    </location>
</feature>
<evidence type="ECO:0000256" key="5">
    <source>
        <dbReference type="ARBA" id="ARBA00022927"/>
    </source>
</evidence>
<evidence type="ECO:0000256" key="6">
    <source>
        <dbReference type="ARBA" id="ARBA00022989"/>
    </source>
</evidence>
<reference evidence="15" key="1">
    <citation type="journal article" date="2019" name="Int. J. Syst. Evol. Microbiol.">
        <title>The Global Catalogue of Microorganisms (GCM) 10K type strain sequencing project: providing services to taxonomists for standard genome sequencing and annotation.</title>
        <authorList>
            <consortium name="The Broad Institute Genomics Platform"/>
            <consortium name="The Broad Institute Genome Sequencing Center for Infectious Disease"/>
            <person name="Wu L."/>
            <person name="Ma J."/>
        </authorList>
    </citation>
    <scope>NUCLEOTIDE SEQUENCE [LARGE SCALE GENOMIC DNA]</scope>
    <source>
        <strain evidence="15">JCM 18204</strain>
    </source>
</reference>
<organism evidence="14 15">
    <name type="scientific">Lysobacter hankyongensis</name>
    <dbReference type="NCBI Taxonomy" id="1176535"/>
    <lineage>
        <taxon>Bacteria</taxon>
        <taxon>Pseudomonadati</taxon>
        <taxon>Pseudomonadota</taxon>
        <taxon>Gammaproteobacteria</taxon>
        <taxon>Lysobacterales</taxon>
        <taxon>Lysobacteraceae</taxon>
        <taxon>Lysobacter</taxon>
    </lineage>
</organism>
<dbReference type="InterPro" id="IPR005791">
    <property type="entry name" value="SecD"/>
</dbReference>
<accession>A0ABP9AI40</accession>
<dbReference type="Proteomes" id="UP001499959">
    <property type="component" value="Unassembled WGS sequence"/>
</dbReference>
<proteinExistence type="inferred from homology"/>
<comment type="subcellular location">
    <subcellularLocation>
        <location evidence="1 9">Cell membrane</location>
        <topology evidence="1 9">Multi-pass membrane protein</topology>
    </subcellularLocation>
</comment>
<dbReference type="Gene3D" id="1.20.1640.10">
    <property type="entry name" value="Multidrug efflux transporter AcrB transmembrane domain"/>
    <property type="match status" value="1"/>
</dbReference>
<dbReference type="SUPFAM" id="SSF82866">
    <property type="entry name" value="Multidrug efflux transporter AcrB transmembrane domain"/>
    <property type="match status" value="1"/>
</dbReference>
<dbReference type="InterPro" id="IPR022813">
    <property type="entry name" value="SecD/SecF_arch_bac"/>
</dbReference>
<feature type="domain" description="Protein translocase subunit SecDF P1" evidence="12">
    <location>
        <begin position="238"/>
        <end position="295"/>
    </location>
</feature>
<dbReference type="Pfam" id="PF22599">
    <property type="entry name" value="SecDF_P1_head"/>
    <property type="match status" value="1"/>
</dbReference>
<dbReference type="InterPro" id="IPR054384">
    <property type="entry name" value="SecDF_P1_head"/>
</dbReference>
<comment type="similarity">
    <text evidence="9">Belongs to the SecD/SecF family. SecD subfamily.</text>
</comment>
<feature type="transmembrane region" description="Helical" evidence="9">
    <location>
        <begin position="470"/>
        <end position="489"/>
    </location>
</feature>
<keyword evidence="2 9" id="KW-0813">Transport</keyword>
<protein>
    <recommendedName>
        <fullName evidence="9">Protein translocase subunit SecD</fullName>
    </recommendedName>
</protein>
<feature type="transmembrane region" description="Helical" evidence="9">
    <location>
        <begin position="494"/>
        <end position="514"/>
    </location>
</feature>
<comment type="function">
    <text evidence="9">Part of the Sec protein translocase complex. Interacts with the SecYEG preprotein conducting channel. SecDF uses the proton motive force (PMF) to complete protein translocation after the ATP-dependent function of SecA.</text>
</comment>
<evidence type="ECO:0000256" key="3">
    <source>
        <dbReference type="ARBA" id="ARBA00022475"/>
    </source>
</evidence>
<dbReference type="Pfam" id="PF21760">
    <property type="entry name" value="SecD_1st"/>
    <property type="match status" value="1"/>
</dbReference>
<keyword evidence="5 9" id="KW-0653">Protein transport</keyword>
<evidence type="ECO:0000313" key="14">
    <source>
        <dbReference type="EMBL" id="GAA4781793.1"/>
    </source>
</evidence>
<dbReference type="Pfam" id="PF02355">
    <property type="entry name" value="SecD_SecF_C"/>
    <property type="match status" value="1"/>
</dbReference>
<feature type="domain" description="Protein export membrane protein SecD/SecF C-terminal" evidence="10">
    <location>
        <begin position="452"/>
        <end position="620"/>
    </location>
</feature>
<evidence type="ECO:0000256" key="1">
    <source>
        <dbReference type="ARBA" id="ARBA00004651"/>
    </source>
</evidence>
<dbReference type="Gene3D" id="3.30.70.3220">
    <property type="match status" value="1"/>
</dbReference>
<keyword evidence="8 9" id="KW-0472">Membrane</keyword>
<comment type="subunit">
    <text evidence="9">Forms a complex with SecF. Part of the essential Sec protein translocation apparatus which comprises SecA, SecYEG and auxiliary proteins SecDF-YajC and YidC.</text>
</comment>
<evidence type="ECO:0000259" key="11">
    <source>
        <dbReference type="Pfam" id="PF13721"/>
    </source>
</evidence>
<dbReference type="NCBIfam" id="TIGR01129">
    <property type="entry name" value="secD"/>
    <property type="match status" value="1"/>
</dbReference>
<dbReference type="InterPro" id="IPR027398">
    <property type="entry name" value="SecD-TM"/>
</dbReference>
<comment type="caution">
    <text evidence="14">The sequence shown here is derived from an EMBL/GenBank/DDBJ whole genome shotgun (WGS) entry which is preliminary data.</text>
</comment>
<comment type="caution">
    <text evidence="9">Lacks conserved residue(s) required for the propagation of feature annotation.</text>
</comment>
<keyword evidence="3 9" id="KW-1003">Cell membrane</keyword>
<evidence type="ECO:0000259" key="12">
    <source>
        <dbReference type="Pfam" id="PF21760"/>
    </source>
</evidence>